<dbReference type="EMBL" id="CP071793">
    <property type="protein sequence ID" value="QTD53276.1"/>
    <property type="molecule type" value="Genomic_DNA"/>
</dbReference>
<sequence length="284" mass="31411">MFQGSLEEVKLPDIIQLMSVSSKTGCFVIQNDKATGRIYLESGQIVHAFCGEVVGEDAIYSLAIWDKGNFRFLLGDEPPVKTVTKRNTNILMEVARKLDEWRVLKKKIPSLDLIPELESLGHKKVSFNTQEWHVLSRINGVNSINQIANITQMAAIDVAKLIYGLVASGLVKLRDSPKAQPDTNPLENNAKKSASSQRSPEEEKEWLSGKIEKVYQYSKSMLGEIAHPVIQRHCANGVKNVNQGKGLAAVIDTATQIVKAAQILEGPEKTKELTVGLKKIIKEP</sequence>
<feature type="compositionally biased region" description="Polar residues" evidence="1">
    <location>
        <begin position="181"/>
        <end position="198"/>
    </location>
</feature>
<organism evidence="3 4">
    <name type="scientific">Sulfidibacter corallicola</name>
    <dbReference type="NCBI Taxonomy" id="2818388"/>
    <lineage>
        <taxon>Bacteria</taxon>
        <taxon>Pseudomonadati</taxon>
        <taxon>Acidobacteriota</taxon>
        <taxon>Holophagae</taxon>
        <taxon>Acanthopleuribacterales</taxon>
        <taxon>Acanthopleuribacteraceae</taxon>
        <taxon>Sulfidibacter</taxon>
    </lineage>
</organism>
<proteinExistence type="predicted"/>
<feature type="region of interest" description="Disordered" evidence="1">
    <location>
        <begin position="176"/>
        <end position="205"/>
    </location>
</feature>
<reference evidence="3" key="1">
    <citation type="submission" date="2021-03" db="EMBL/GenBank/DDBJ databases">
        <title>Acanthopleuribacteraceae sp. M133.</title>
        <authorList>
            <person name="Wang G."/>
        </authorList>
    </citation>
    <scope>NUCLEOTIDE SEQUENCE</scope>
    <source>
        <strain evidence="3">M133</strain>
    </source>
</reference>
<protein>
    <submittedName>
        <fullName evidence="3">DUF4388 domain-containing protein</fullName>
    </submittedName>
</protein>
<accession>A0A8A4TTI2</accession>
<evidence type="ECO:0000313" key="3">
    <source>
        <dbReference type="EMBL" id="QTD53276.1"/>
    </source>
</evidence>
<dbReference type="Pfam" id="PF14332">
    <property type="entry name" value="DUF4388"/>
    <property type="match status" value="1"/>
</dbReference>
<gene>
    <name evidence="3" type="ORF">J3U87_12545</name>
</gene>
<keyword evidence="4" id="KW-1185">Reference proteome</keyword>
<dbReference type="InterPro" id="IPR025497">
    <property type="entry name" value="PatA-like_N"/>
</dbReference>
<dbReference type="PANTHER" id="PTHR36304:SF4">
    <property type="entry name" value="DUF4388 DOMAIN-CONTAINING PROTEIN"/>
    <property type="match status" value="1"/>
</dbReference>
<evidence type="ECO:0000313" key="4">
    <source>
        <dbReference type="Proteomes" id="UP000663929"/>
    </source>
</evidence>
<feature type="domain" description="PatA-like N-terminal" evidence="2">
    <location>
        <begin position="3"/>
        <end position="102"/>
    </location>
</feature>
<dbReference type="KEGG" id="scor:J3U87_12545"/>
<dbReference type="PANTHER" id="PTHR36304">
    <property type="entry name" value="DOMAIN GTPASE-ACTIVATING PROTEIN, PUTATIVE-RELATED-RELATED"/>
    <property type="match status" value="1"/>
</dbReference>
<dbReference type="AlphaFoldDB" id="A0A8A4TTI2"/>
<name>A0A8A4TTI2_SULCO</name>
<evidence type="ECO:0000256" key="1">
    <source>
        <dbReference type="SAM" id="MobiDB-lite"/>
    </source>
</evidence>
<dbReference type="RefSeq" id="WP_237383378.1">
    <property type="nucleotide sequence ID" value="NZ_CP071793.1"/>
</dbReference>
<dbReference type="Proteomes" id="UP000663929">
    <property type="component" value="Chromosome"/>
</dbReference>
<evidence type="ECO:0000259" key="2">
    <source>
        <dbReference type="Pfam" id="PF14332"/>
    </source>
</evidence>